<dbReference type="KEGG" id="rhy:RD110_11045"/>
<evidence type="ECO:0000313" key="1">
    <source>
        <dbReference type="EMBL" id="APW37663.1"/>
    </source>
</evidence>
<proteinExistence type="predicted"/>
<keyword evidence="2" id="KW-1185">Reference proteome</keyword>
<dbReference type="EMBL" id="CP019236">
    <property type="protein sequence ID" value="APW37663.1"/>
    <property type="molecule type" value="Genomic_DNA"/>
</dbReference>
<gene>
    <name evidence="1" type="ORF">RD110_11045</name>
</gene>
<name>A0A1P8JV91_9BURK</name>
<reference evidence="1 2" key="1">
    <citation type="submission" date="2017-01" db="EMBL/GenBank/DDBJ databases">
        <authorList>
            <person name="Mah S.A."/>
            <person name="Swanson W.J."/>
            <person name="Moy G.W."/>
            <person name="Vacquier V.D."/>
        </authorList>
    </citation>
    <scope>NUCLEOTIDE SEQUENCE [LARGE SCALE GENOMIC DNA]</scope>
    <source>
        <strain evidence="1 2">DCY110</strain>
    </source>
</reference>
<sequence>MKYFKNPANVVYAFEADGSQDAFIGRELKAISKAEADALSQPAAVAPQPRQFTSLELLDLFTAGEQLSVATAAMTNPQVKLWYDRLLAAQYVTIADQRTRDGLSALVAMGLLTAERKASIVAAMEAT</sequence>
<protein>
    <submittedName>
        <fullName evidence="1">Uncharacterized protein</fullName>
    </submittedName>
</protein>
<dbReference type="OrthoDB" id="8657139at2"/>
<organism evidence="1 2">
    <name type="scientific">Rhodoferax koreensis</name>
    <dbReference type="NCBI Taxonomy" id="1842727"/>
    <lineage>
        <taxon>Bacteria</taxon>
        <taxon>Pseudomonadati</taxon>
        <taxon>Pseudomonadota</taxon>
        <taxon>Betaproteobacteria</taxon>
        <taxon>Burkholderiales</taxon>
        <taxon>Comamonadaceae</taxon>
        <taxon>Rhodoferax</taxon>
    </lineage>
</organism>
<dbReference type="RefSeq" id="WP_076199411.1">
    <property type="nucleotide sequence ID" value="NZ_CP019236.1"/>
</dbReference>
<evidence type="ECO:0000313" key="2">
    <source>
        <dbReference type="Proteomes" id="UP000186609"/>
    </source>
</evidence>
<accession>A0A1P8JV91</accession>
<dbReference type="STRING" id="1842727.RD110_11045"/>
<dbReference type="Proteomes" id="UP000186609">
    <property type="component" value="Chromosome"/>
</dbReference>
<dbReference type="AlphaFoldDB" id="A0A1P8JV91"/>